<dbReference type="PANTHER" id="PTHR12806:SF0">
    <property type="entry name" value="VACUOLAR-SORTING PROTEIN SNF8"/>
    <property type="match status" value="1"/>
</dbReference>
<protein>
    <submittedName>
        <fullName evidence="2">ESCRT-II subunit protein snf8</fullName>
    </submittedName>
</protein>
<accession>A0ABQ7KC02</accession>
<dbReference type="InterPro" id="IPR036390">
    <property type="entry name" value="WH_DNA-bd_sf"/>
</dbReference>
<dbReference type="Gene3D" id="6.10.140.180">
    <property type="match status" value="1"/>
</dbReference>
<dbReference type="Proteomes" id="UP001194696">
    <property type="component" value="Unassembled WGS sequence"/>
</dbReference>
<keyword evidence="3" id="KW-1185">Reference proteome</keyword>
<gene>
    <name evidence="2" type="primary">SNF8</name>
    <name evidence="2" type="ORF">BGZ96_001401</name>
</gene>
<organism evidence="2 3">
    <name type="scientific">Linnemannia gamsii</name>
    <dbReference type="NCBI Taxonomy" id="64522"/>
    <lineage>
        <taxon>Eukaryota</taxon>
        <taxon>Fungi</taxon>
        <taxon>Fungi incertae sedis</taxon>
        <taxon>Mucoromycota</taxon>
        <taxon>Mortierellomycotina</taxon>
        <taxon>Mortierellomycetes</taxon>
        <taxon>Mortierellales</taxon>
        <taxon>Mortierellaceae</taxon>
        <taxon>Linnemannia</taxon>
    </lineage>
</organism>
<dbReference type="SUPFAM" id="SSF46785">
    <property type="entry name" value="Winged helix' DNA-binding domain"/>
    <property type="match status" value="2"/>
</dbReference>
<dbReference type="Pfam" id="PF04157">
    <property type="entry name" value="EAP30"/>
    <property type="match status" value="1"/>
</dbReference>
<dbReference type="EMBL" id="JAAAIM010000123">
    <property type="protein sequence ID" value="KAG0294328.1"/>
    <property type="molecule type" value="Genomic_DNA"/>
</dbReference>
<proteinExistence type="inferred from homology"/>
<dbReference type="InterPro" id="IPR016689">
    <property type="entry name" value="ESCRT-2_cplx_Snf8"/>
</dbReference>
<reference evidence="2 3" key="1">
    <citation type="journal article" date="2020" name="Fungal Divers.">
        <title>Resolving the Mortierellaceae phylogeny through synthesis of multi-gene phylogenetics and phylogenomics.</title>
        <authorList>
            <person name="Vandepol N."/>
            <person name="Liber J."/>
            <person name="Desiro A."/>
            <person name="Na H."/>
            <person name="Kennedy M."/>
            <person name="Barry K."/>
            <person name="Grigoriev I.V."/>
            <person name="Miller A.N."/>
            <person name="O'Donnell K."/>
            <person name="Stajich J.E."/>
            <person name="Bonito G."/>
        </authorList>
    </citation>
    <scope>NUCLEOTIDE SEQUENCE [LARGE SCALE GENOMIC DNA]</scope>
    <source>
        <strain evidence="2 3">AD045</strain>
    </source>
</reference>
<dbReference type="Gene3D" id="1.10.10.10">
    <property type="entry name" value="Winged helix-like DNA-binding domain superfamily/Winged helix DNA-binding domain"/>
    <property type="match status" value="2"/>
</dbReference>
<evidence type="ECO:0000313" key="3">
    <source>
        <dbReference type="Proteomes" id="UP001194696"/>
    </source>
</evidence>
<comment type="caution">
    <text evidence="2">The sequence shown here is derived from an EMBL/GenBank/DDBJ whole genome shotgun (WGS) entry which is preliminary data.</text>
</comment>
<evidence type="ECO:0000313" key="2">
    <source>
        <dbReference type="EMBL" id="KAG0294328.1"/>
    </source>
</evidence>
<name>A0ABQ7KC02_9FUNG</name>
<dbReference type="PANTHER" id="PTHR12806">
    <property type="entry name" value="EAP30 SUBUNIT OF ELL COMPLEX"/>
    <property type="match status" value="1"/>
</dbReference>
<sequence>MSRYLGLCHEFKSILSPDFFDVTLESYQRVGQSITDGQMEQLQGQLDTFRSNLENFARNHRKDIQKDPVFRMHFQKMCGNIGVDPLASSKGVWGELLGVGDFYYELGIQIIDVCLSTRALNGGLMELSEVKRRVERMRGLRDPNANKALPNIPYNSNSHINNLANKWATMTNKDSNGMEVTEDDVLRSIKTLAPLGSGFQMLQIGDKKMVSSVPRELNRDQSIVLGLVQKTNGHVNIIVVGERLGWESGRAKTALDTLLNDSLMWIDQQAEPHEYWVPGFLEPEDDDIYASTATSST</sequence>
<comment type="similarity">
    <text evidence="1">Belongs to the SNF8 family.</text>
</comment>
<dbReference type="InterPro" id="IPR040608">
    <property type="entry name" value="Snf8/Vps36"/>
</dbReference>
<dbReference type="InterPro" id="IPR036388">
    <property type="entry name" value="WH-like_DNA-bd_sf"/>
</dbReference>
<evidence type="ECO:0000256" key="1">
    <source>
        <dbReference type="ARBA" id="ARBA00009834"/>
    </source>
</evidence>
<dbReference type="PIRSF" id="PIRSF017215">
    <property type="entry name" value="ESCRT2_Vps22"/>
    <property type="match status" value="1"/>
</dbReference>